<dbReference type="AlphaFoldDB" id="A0A6I8LYW9"/>
<dbReference type="InterPro" id="IPR023214">
    <property type="entry name" value="HAD_sf"/>
</dbReference>
<dbReference type="Pfam" id="PF12710">
    <property type="entry name" value="HAD"/>
    <property type="match status" value="1"/>
</dbReference>
<accession>A0A6I8LYW9</accession>
<dbReference type="InterPro" id="IPR023198">
    <property type="entry name" value="PGP-like_dom2"/>
</dbReference>
<dbReference type="EMBL" id="CABVGP010000002">
    <property type="protein sequence ID" value="VVJ20289.1"/>
    <property type="molecule type" value="Genomic_DNA"/>
</dbReference>
<dbReference type="SFLD" id="SFLDG01129">
    <property type="entry name" value="C1.5:_HAD__Beta-PGM__Phosphata"/>
    <property type="match status" value="1"/>
</dbReference>
<dbReference type="SUPFAM" id="SSF56784">
    <property type="entry name" value="HAD-like"/>
    <property type="match status" value="1"/>
</dbReference>
<dbReference type="Proteomes" id="UP000399805">
    <property type="component" value="Unassembled WGS sequence"/>
</dbReference>
<dbReference type="GO" id="GO:0006281">
    <property type="term" value="P:DNA repair"/>
    <property type="evidence" value="ECO:0007669"/>
    <property type="project" value="TreeGrafter"/>
</dbReference>
<proteinExistence type="predicted"/>
<dbReference type="SFLD" id="SFLDS00003">
    <property type="entry name" value="Haloacid_Dehalogenase"/>
    <property type="match status" value="1"/>
</dbReference>
<dbReference type="Gene3D" id="3.40.50.1000">
    <property type="entry name" value="HAD superfamily/HAD-like"/>
    <property type="match status" value="1"/>
</dbReference>
<protein>
    <submittedName>
        <fullName evidence="1">Haloacid dehalogenase-like hydrolase</fullName>
    </submittedName>
</protein>
<organism evidence="1 2">
    <name type="scientific">Amycolatopsis camponoti</name>
    <dbReference type="NCBI Taxonomy" id="2606593"/>
    <lineage>
        <taxon>Bacteria</taxon>
        <taxon>Bacillati</taxon>
        <taxon>Actinomycetota</taxon>
        <taxon>Actinomycetes</taxon>
        <taxon>Pseudonocardiales</taxon>
        <taxon>Pseudonocardiaceae</taxon>
        <taxon>Amycolatopsis</taxon>
    </lineage>
</organism>
<keyword evidence="1" id="KW-0378">Hydrolase</keyword>
<name>A0A6I8LYW9_9PSEU</name>
<dbReference type="GO" id="GO:0005829">
    <property type="term" value="C:cytosol"/>
    <property type="evidence" value="ECO:0007669"/>
    <property type="project" value="TreeGrafter"/>
</dbReference>
<dbReference type="GO" id="GO:0008967">
    <property type="term" value="F:phosphoglycolate phosphatase activity"/>
    <property type="evidence" value="ECO:0007669"/>
    <property type="project" value="TreeGrafter"/>
</dbReference>
<dbReference type="InterPro" id="IPR050155">
    <property type="entry name" value="HAD-like_hydrolase_sf"/>
</dbReference>
<dbReference type="PANTHER" id="PTHR43434:SF1">
    <property type="entry name" value="PHOSPHOGLYCOLATE PHOSPHATASE"/>
    <property type="match status" value="1"/>
</dbReference>
<dbReference type="InterPro" id="IPR036412">
    <property type="entry name" value="HAD-like_sf"/>
</dbReference>
<gene>
    <name evidence="1" type="ORF">AA23TX_05310</name>
</gene>
<dbReference type="Gene3D" id="1.10.150.240">
    <property type="entry name" value="Putative phosphatase, domain 2"/>
    <property type="match status" value="1"/>
</dbReference>
<dbReference type="PANTHER" id="PTHR43434">
    <property type="entry name" value="PHOSPHOGLYCOLATE PHOSPHATASE"/>
    <property type="match status" value="1"/>
</dbReference>
<evidence type="ECO:0000313" key="2">
    <source>
        <dbReference type="Proteomes" id="UP000399805"/>
    </source>
</evidence>
<sequence>MLNSVDGNLDLVTKKRLVLWDIDHTLVDFAGLGMAWYAAAFTAATGGTMRVHPVFGGRTELATTTELLTANGFDPAPDTIRAMFEALVAESERAAHRFATEARALPGAAEALTAFAGDDGVVQSLVTGNLPEISRHKLVAFGLHEHLDLDIGGYGTLSVHRPDLVPHAVGLAAAKHGTAFDADKVVVVGDTPNDVKAALAHGALSIAVATGLYSAGELRAAGAHVVLPDLADTDLVRTAVLS</sequence>
<reference evidence="1 2" key="1">
    <citation type="submission" date="2019-09" db="EMBL/GenBank/DDBJ databases">
        <authorList>
            <person name="Leyn A S."/>
        </authorList>
    </citation>
    <scope>NUCLEOTIDE SEQUENCE [LARGE SCALE GENOMIC DNA]</scope>
    <source>
        <strain evidence="1">AA231_1</strain>
    </source>
</reference>
<keyword evidence="2" id="KW-1185">Reference proteome</keyword>
<evidence type="ECO:0000313" key="1">
    <source>
        <dbReference type="EMBL" id="VVJ20289.1"/>
    </source>
</evidence>